<evidence type="ECO:0000256" key="4">
    <source>
        <dbReference type="ARBA" id="ARBA00022692"/>
    </source>
</evidence>
<dbReference type="Proteomes" id="UP001183420">
    <property type="component" value="Unassembled WGS sequence"/>
</dbReference>
<evidence type="ECO:0000313" key="12">
    <source>
        <dbReference type="Proteomes" id="UP001183420"/>
    </source>
</evidence>
<evidence type="ECO:0000256" key="6">
    <source>
        <dbReference type="ARBA" id="ARBA00023136"/>
    </source>
</evidence>
<dbReference type="Gene3D" id="3.10.20.310">
    <property type="entry name" value="membrane protein fhac"/>
    <property type="match status" value="1"/>
</dbReference>
<protein>
    <recommendedName>
        <fullName evidence="8">Cell division protein FtsQ</fullName>
    </recommendedName>
</protein>
<proteinExistence type="inferred from homology"/>
<dbReference type="Pfam" id="PF08478">
    <property type="entry name" value="POTRA_1"/>
    <property type="match status" value="1"/>
</dbReference>
<evidence type="ECO:0000256" key="1">
    <source>
        <dbReference type="ARBA" id="ARBA00004370"/>
    </source>
</evidence>
<accession>A0ABU2LUW5</accession>
<comment type="caution">
    <text evidence="11">The sequence shown here is derived from an EMBL/GenBank/DDBJ whole genome shotgun (WGS) entry which is preliminary data.</text>
</comment>
<keyword evidence="7 8" id="KW-0131">Cell cycle</keyword>
<comment type="function">
    <text evidence="8">Essential cell division protein.</text>
</comment>
<dbReference type="InterPro" id="IPR034746">
    <property type="entry name" value="POTRA"/>
</dbReference>
<feature type="region of interest" description="Disordered" evidence="9">
    <location>
        <begin position="1"/>
        <end position="29"/>
    </location>
</feature>
<gene>
    <name evidence="8" type="primary">ftsQ</name>
    <name evidence="11" type="ORF">RNC47_24005</name>
</gene>
<feature type="domain" description="POTRA" evidence="10">
    <location>
        <begin position="62"/>
        <end position="135"/>
    </location>
</feature>
<dbReference type="HAMAP" id="MF_00911">
    <property type="entry name" value="FtsQ_subfam"/>
    <property type="match status" value="1"/>
</dbReference>
<name>A0ABU2LUW5_9ACTN</name>
<evidence type="ECO:0000313" key="11">
    <source>
        <dbReference type="EMBL" id="MDT0321397.1"/>
    </source>
</evidence>
<keyword evidence="12" id="KW-1185">Reference proteome</keyword>
<dbReference type="InterPro" id="IPR026579">
    <property type="entry name" value="FtsQ"/>
</dbReference>
<evidence type="ECO:0000256" key="2">
    <source>
        <dbReference type="ARBA" id="ARBA00022475"/>
    </source>
</evidence>
<dbReference type="EMBL" id="JAVREM010000039">
    <property type="protein sequence ID" value="MDT0321397.1"/>
    <property type="molecule type" value="Genomic_DNA"/>
</dbReference>
<comment type="similarity">
    <text evidence="8">Belongs to the FtsQ/DivIB family. FtsQ subfamily.</text>
</comment>
<keyword evidence="2 8" id="KW-1003">Cell membrane</keyword>
<keyword evidence="6 8" id="KW-0472">Membrane</keyword>
<reference evidence="12" key="1">
    <citation type="submission" date="2023-07" db="EMBL/GenBank/DDBJ databases">
        <title>30 novel species of actinomycetes from the DSMZ collection.</title>
        <authorList>
            <person name="Nouioui I."/>
        </authorList>
    </citation>
    <scope>NUCLEOTIDE SEQUENCE [LARGE SCALE GENOMIC DNA]</scope>
    <source>
        <strain evidence="12">DSM 44918</strain>
    </source>
</reference>
<comment type="subcellular location">
    <subcellularLocation>
        <location evidence="8">Cell membrane</location>
        <topology evidence="8">Single-pass type II membrane protein</topology>
    </subcellularLocation>
    <subcellularLocation>
        <location evidence="1">Membrane</location>
    </subcellularLocation>
    <text evidence="8">Localizes to the division septum.</text>
</comment>
<keyword evidence="5 8" id="KW-1133">Transmembrane helix</keyword>
<dbReference type="RefSeq" id="WP_311601608.1">
    <property type="nucleotide sequence ID" value="NZ_JAVREM010000039.1"/>
</dbReference>
<dbReference type="InterPro" id="IPR005548">
    <property type="entry name" value="Cell_div_FtsQ/DivIB_C"/>
</dbReference>
<evidence type="ECO:0000259" key="10">
    <source>
        <dbReference type="PROSITE" id="PS51779"/>
    </source>
</evidence>
<evidence type="ECO:0000256" key="9">
    <source>
        <dbReference type="SAM" id="MobiDB-lite"/>
    </source>
</evidence>
<keyword evidence="4 8" id="KW-0812">Transmembrane</keyword>
<feature type="transmembrane region" description="Helical" evidence="8">
    <location>
        <begin position="37"/>
        <end position="57"/>
    </location>
</feature>
<evidence type="ECO:0000256" key="3">
    <source>
        <dbReference type="ARBA" id="ARBA00022618"/>
    </source>
</evidence>
<organism evidence="11 12">
    <name type="scientific">Streptomyces millisiae</name>
    <dbReference type="NCBI Taxonomy" id="3075542"/>
    <lineage>
        <taxon>Bacteria</taxon>
        <taxon>Bacillati</taxon>
        <taxon>Actinomycetota</taxon>
        <taxon>Actinomycetes</taxon>
        <taxon>Kitasatosporales</taxon>
        <taxon>Streptomycetaceae</taxon>
        <taxon>Streptomyces</taxon>
    </lineage>
</organism>
<dbReference type="InterPro" id="IPR050487">
    <property type="entry name" value="FtsQ_DivIB"/>
</dbReference>
<dbReference type="Pfam" id="PF03799">
    <property type="entry name" value="FtsQ_DivIB_C"/>
    <property type="match status" value="1"/>
</dbReference>
<evidence type="ECO:0000256" key="5">
    <source>
        <dbReference type="ARBA" id="ARBA00022989"/>
    </source>
</evidence>
<evidence type="ECO:0000256" key="8">
    <source>
        <dbReference type="HAMAP-Rule" id="MF_00911"/>
    </source>
</evidence>
<dbReference type="InterPro" id="IPR013685">
    <property type="entry name" value="POTRA_FtsQ_type"/>
</dbReference>
<dbReference type="PANTHER" id="PTHR37820:SF1">
    <property type="entry name" value="CELL DIVISION PROTEIN FTSQ"/>
    <property type="match status" value="1"/>
</dbReference>
<sequence length="269" mass="29454">MAEATTAQREADRRRSEPGPPSSRPPRRRRWLPGRRLAVVLAVLAAALGGFGGWALYGSDWLRIEHVSVRWRDDGPRNLTRDQVLEAAGVPLDSPMISLDKDAIRRRLLDRLPRLESVEVVRAWPHGVGLRLTEREAEALIPVGDRYLEVDEDGVRFGEVAEPIDGVPLLELDLDEGPGLRRFGEDGIRREAVAVALSLPDAVREDLRTIRASSFDSITLELTGDRTVVWGSSEQPEAKAEALAAVMEAAGDARHFDVSAPTVPAASNG</sequence>
<evidence type="ECO:0000256" key="7">
    <source>
        <dbReference type="ARBA" id="ARBA00023306"/>
    </source>
</evidence>
<keyword evidence="3 8" id="KW-0132">Cell division</keyword>
<dbReference type="PANTHER" id="PTHR37820">
    <property type="entry name" value="CELL DIVISION PROTEIN DIVIB"/>
    <property type="match status" value="1"/>
</dbReference>
<dbReference type="PROSITE" id="PS51779">
    <property type="entry name" value="POTRA"/>
    <property type="match status" value="1"/>
</dbReference>